<feature type="transmembrane region" description="Helical" evidence="7">
    <location>
        <begin position="575"/>
        <end position="595"/>
    </location>
</feature>
<feature type="domain" description="Membrane transport protein MMPL" evidence="8">
    <location>
        <begin position="430"/>
        <end position="502"/>
    </location>
</feature>
<evidence type="ECO:0000256" key="3">
    <source>
        <dbReference type="ARBA" id="ARBA00022692"/>
    </source>
</evidence>
<dbReference type="PANTHER" id="PTHR33406:SF13">
    <property type="entry name" value="MEMBRANE PROTEIN YDFJ"/>
    <property type="match status" value="1"/>
</dbReference>
<evidence type="ECO:0000256" key="6">
    <source>
        <dbReference type="SAM" id="Coils"/>
    </source>
</evidence>
<feature type="domain" description="Membrane transport protein MMPL" evidence="8">
    <location>
        <begin position="646"/>
        <end position="905"/>
    </location>
</feature>
<evidence type="ECO:0000256" key="4">
    <source>
        <dbReference type="ARBA" id="ARBA00022989"/>
    </source>
</evidence>
<evidence type="ECO:0000256" key="7">
    <source>
        <dbReference type="SAM" id="Phobius"/>
    </source>
</evidence>
<feature type="transmembrane region" description="Helical" evidence="7">
    <location>
        <begin position="318"/>
        <end position="339"/>
    </location>
</feature>
<gene>
    <name evidence="9" type="ORF">HHJ78_07470</name>
</gene>
<organism evidence="9 10">
    <name type="scientific">Mobiluncus mulieris</name>
    <dbReference type="NCBI Taxonomy" id="2052"/>
    <lineage>
        <taxon>Bacteria</taxon>
        <taxon>Bacillati</taxon>
        <taxon>Actinomycetota</taxon>
        <taxon>Actinomycetes</taxon>
        <taxon>Actinomycetales</taxon>
        <taxon>Actinomycetaceae</taxon>
        <taxon>Mobiluncus</taxon>
    </lineage>
</organism>
<feature type="transmembrane region" description="Helical" evidence="7">
    <location>
        <begin position="759"/>
        <end position="781"/>
    </location>
</feature>
<feature type="transmembrane region" description="Helical" evidence="7">
    <location>
        <begin position="838"/>
        <end position="860"/>
    </location>
</feature>
<dbReference type="InterPro" id="IPR050545">
    <property type="entry name" value="Mycobact_MmpL"/>
</dbReference>
<evidence type="ECO:0000313" key="9">
    <source>
        <dbReference type="EMBL" id="NMW65370.1"/>
    </source>
</evidence>
<sequence length="917" mass="98918">MYIRLARFLALHARSILVFWVLVVVASALVATTGFGNPLWNRLISDVPQATPSESHTGQKLLESHYTKSYGVLAYVQGVDFRAEFKSAESTAKQLRNLKEQAENHGTQAKTLGDQAKAAGGEAQRLGLEAQQAGARGDIAKAGILARQAQSAARRAQDLAGQAQLAGGQALVLGNKAKALSQPDWPVARSLHEALAPIEAELKTIPQVKSVAYPFVEYNAMLDPQARELAAKNRQGFVVAVSLDLADGGQPGKYPSEKMLKVVRHTEGILGKVQAAVAKHVPDNAKVAPLRVRITDQDLVNKAGIQTLKEDLVRSESIGIPISFLVMAIVFGGFLAALLPLGSAGVAISMSLALMLGMTYIFEQQSFAVNVISVLGLGLSIDYGLLIVSRFREELARLNSLPQSEWSPDFSAIKKPKTVARLQHLDQRHLRALEITVATAGRTTFFSALTVAIAASGMLFFRAELLKSLGIAGFSVVLLAMIAAITLVSSLMFLFAAKLERPSILARIPGLRWVVRRAAVDTVALGDGTAMFSSDSLGASPVASRTSLESSLDSGEPTRKSLFDRVAHGVARRPWLSFILSAAVLVAACLPLSYLPLRNSLFDLLPIHNQQRLLYEDLAQEVPRVGLPPLRVVAKDTPPEKLDKWMATHVADLKGVAHVFAANPLGDTKDSAAIVQLETTDPGSRAAEDVVKAVRAQAHDFERFVVGQAANQIDFIDSLVEGLPWVLTVLVAITIFLLFMMSGSVVIPIQALVINTLSLMATLGISTLVFVDGIGVGWLGAKQLPGLESYVIVMLMCFGFGLSMDYELFLLSRMKEVWDETASAKRSVIEGLSRSGRIVTSAATILVFVFLCFVTGNMIVLKQVGFILAVAVAFDATIVRMVLVPSVMALFGRANWWAPGPLRRWHNKVSEKLGHLE</sequence>
<feature type="transmembrane region" description="Helical" evidence="7">
    <location>
        <begin position="445"/>
        <end position="463"/>
    </location>
</feature>
<feature type="transmembrane region" description="Helical" evidence="7">
    <location>
        <begin position="469"/>
        <end position="497"/>
    </location>
</feature>
<dbReference type="EMBL" id="JABCUR010000006">
    <property type="protein sequence ID" value="NMW65370.1"/>
    <property type="molecule type" value="Genomic_DNA"/>
</dbReference>
<dbReference type="Gene3D" id="1.20.1640.10">
    <property type="entry name" value="Multidrug efflux transporter AcrB transmembrane domain"/>
    <property type="match status" value="2"/>
</dbReference>
<keyword evidence="4 7" id="KW-1133">Transmembrane helix</keyword>
<dbReference type="AlphaFoldDB" id="A0A7Y0U1T0"/>
<evidence type="ECO:0000259" key="8">
    <source>
        <dbReference type="Pfam" id="PF03176"/>
    </source>
</evidence>
<evidence type="ECO:0000256" key="1">
    <source>
        <dbReference type="ARBA" id="ARBA00004651"/>
    </source>
</evidence>
<dbReference type="PANTHER" id="PTHR33406">
    <property type="entry name" value="MEMBRANE PROTEIN MJ1562-RELATED"/>
    <property type="match status" value="1"/>
</dbReference>
<evidence type="ECO:0000313" key="10">
    <source>
        <dbReference type="Proteomes" id="UP000578252"/>
    </source>
</evidence>
<evidence type="ECO:0000256" key="2">
    <source>
        <dbReference type="ARBA" id="ARBA00022475"/>
    </source>
</evidence>
<protein>
    <submittedName>
        <fullName evidence="9">MMPL family transporter</fullName>
    </submittedName>
</protein>
<keyword evidence="3 7" id="KW-0812">Transmembrane</keyword>
<comment type="caution">
    <text evidence="9">The sequence shown here is derived from an EMBL/GenBank/DDBJ whole genome shotgun (WGS) entry which is preliminary data.</text>
</comment>
<feature type="domain" description="Membrane transport protein MMPL" evidence="8">
    <location>
        <begin position="275"/>
        <end position="397"/>
    </location>
</feature>
<dbReference type="Proteomes" id="UP000578252">
    <property type="component" value="Unassembled WGS sequence"/>
</dbReference>
<keyword evidence="2" id="KW-1003">Cell membrane</keyword>
<reference evidence="9 10" key="1">
    <citation type="submission" date="2020-04" db="EMBL/GenBank/DDBJ databases">
        <title>Antimicrobial susceptibility and clonality of vaginal-derived multi-drug resistant Mobiluncus isolates in China.</title>
        <authorList>
            <person name="Zhang X."/>
        </authorList>
    </citation>
    <scope>NUCLEOTIDE SEQUENCE [LARGE SCALE GENOMIC DNA]</scope>
    <source>
        <strain evidence="9 10">13</strain>
    </source>
</reference>
<name>A0A7Y0U1T0_9ACTO</name>
<feature type="transmembrane region" description="Helical" evidence="7">
    <location>
        <begin position="368"/>
        <end position="388"/>
    </location>
</feature>
<dbReference type="RefSeq" id="WP_169772087.1">
    <property type="nucleotide sequence ID" value="NZ_JABCUR010000006.1"/>
</dbReference>
<evidence type="ECO:0000256" key="5">
    <source>
        <dbReference type="ARBA" id="ARBA00023136"/>
    </source>
</evidence>
<feature type="coiled-coil region" evidence="6">
    <location>
        <begin position="85"/>
        <end position="115"/>
    </location>
</feature>
<keyword evidence="6" id="KW-0175">Coiled coil</keyword>
<dbReference type="InterPro" id="IPR004869">
    <property type="entry name" value="MMPL_dom"/>
</dbReference>
<dbReference type="Pfam" id="PF03176">
    <property type="entry name" value="MMPL"/>
    <property type="match status" value="3"/>
</dbReference>
<feature type="transmembrane region" description="Helical" evidence="7">
    <location>
        <begin position="725"/>
        <end position="747"/>
    </location>
</feature>
<dbReference type="SUPFAM" id="SSF82866">
    <property type="entry name" value="Multidrug efflux transporter AcrB transmembrane domain"/>
    <property type="match status" value="2"/>
</dbReference>
<feature type="transmembrane region" description="Helical" evidence="7">
    <location>
        <begin position="866"/>
        <end position="891"/>
    </location>
</feature>
<keyword evidence="5 7" id="KW-0472">Membrane</keyword>
<accession>A0A7Y0U1T0</accession>
<comment type="subcellular location">
    <subcellularLocation>
        <location evidence="1">Cell membrane</location>
        <topology evidence="1">Multi-pass membrane protein</topology>
    </subcellularLocation>
</comment>
<proteinExistence type="predicted"/>
<feature type="transmembrane region" description="Helical" evidence="7">
    <location>
        <begin position="344"/>
        <end position="362"/>
    </location>
</feature>
<feature type="transmembrane region" description="Helical" evidence="7">
    <location>
        <begin position="787"/>
        <end position="806"/>
    </location>
</feature>
<dbReference type="GO" id="GO:0005886">
    <property type="term" value="C:plasma membrane"/>
    <property type="evidence" value="ECO:0007669"/>
    <property type="project" value="UniProtKB-SubCell"/>
</dbReference>